<dbReference type="GO" id="GO:0005730">
    <property type="term" value="C:nucleolus"/>
    <property type="evidence" value="ECO:0007669"/>
    <property type="project" value="UniProtKB-SubCell"/>
</dbReference>
<comment type="function">
    <text evidence="4">Required during maturation of the 40S ribosomal subunit in the nucleolus.</text>
</comment>
<evidence type="ECO:0000256" key="6">
    <source>
        <dbReference type="ARBA" id="ARBA00040070"/>
    </source>
</evidence>
<feature type="domain" description="Bms1-type G" evidence="8">
    <location>
        <begin position="84"/>
        <end position="282"/>
    </location>
</feature>
<dbReference type="Pfam" id="PF08142">
    <property type="entry name" value="AARP2CN"/>
    <property type="match status" value="1"/>
</dbReference>
<accession>A0AAW0WKC5</accession>
<dbReference type="SMART" id="SM01362">
    <property type="entry name" value="DUF663"/>
    <property type="match status" value="1"/>
</dbReference>
<feature type="region of interest" description="Disordered" evidence="7">
    <location>
        <begin position="1"/>
        <end position="61"/>
    </location>
</feature>
<feature type="compositionally biased region" description="Basic residues" evidence="7">
    <location>
        <begin position="1"/>
        <end position="27"/>
    </location>
</feature>
<reference evidence="9" key="2">
    <citation type="submission" date="2024-01" db="EMBL/GenBank/DDBJ databases">
        <authorList>
            <person name="He J."/>
            <person name="Wang M."/>
            <person name="Zheng J."/>
            <person name="Liu Z."/>
        </authorList>
    </citation>
    <scope>NUCLEOTIDE SEQUENCE</scope>
    <source>
        <strain evidence="9">ZL_2023a</strain>
        <tissue evidence="9">Muscle</tissue>
    </source>
</reference>
<feature type="region of interest" description="Disordered" evidence="7">
    <location>
        <begin position="818"/>
        <end position="840"/>
    </location>
</feature>
<dbReference type="InterPro" id="IPR012948">
    <property type="entry name" value="AARP2CN"/>
</dbReference>
<dbReference type="GO" id="GO:0005525">
    <property type="term" value="F:GTP binding"/>
    <property type="evidence" value="ECO:0007669"/>
    <property type="project" value="TreeGrafter"/>
</dbReference>
<name>A0AAW0WKC5_CHEQU</name>
<evidence type="ECO:0000313" key="10">
    <source>
        <dbReference type="Proteomes" id="UP001445076"/>
    </source>
</evidence>
<feature type="compositionally biased region" description="Acidic residues" evidence="7">
    <location>
        <begin position="429"/>
        <end position="441"/>
    </location>
</feature>
<feature type="region of interest" description="Disordered" evidence="7">
    <location>
        <begin position="379"/>
        <end position="468"/>
    </location>
</feature>
<keyword evidence="2" id="KW-0690">Ribosome biogenesis</keyword>
<gene>
    <name evidence="9" type="ORF">OTU49_006814</name>
</gene>
<comment type="similarity">
    <text evidence="5">Belongs to the TRAFAC class translation factor GTPase superfamily. Bms1-like GTPase family. TSR1 subfamily.</text>
</comment>
<dbReference type="PROSITE" id="PS51714">
    <property type="entry name" value="G_BMS1"/>
    <property type="match status" value="1"/>
</dbReference>
<dbReference type="InterPro" id="IPR007034">
    <property type="entry name" value="BMS1_TSR1_C"/>
</dbReference>
<sequence>MALSHPHRPSALKQQNKKHQTLGHRSKGSVAKSNKGRISVKTLSKKAKKELSREQRKHRSKQIRAFKKEAAILRKRGLGTANNPPFLATVVPLCPNINPRKVLKTLAACDKAATITTSSQGIMHISCPRFRQRFSFVVPPVNDLYAVLDSVKVSDTLMLLWPAEELGEAADLLLSSVLAQGLPAPVHIVAGLEDMSQKAVLESALAQDQDMMVTEDLEQELSTRLVLEEPSIHKKHHKKHQSRQNLIKDIELRFPGPAKLYSLERDQDALMILRQIGAQKQRPLYFRDSRPHILAENVEFIEEGSSGTLKIHGYIRGKSLSVNGLVHIPGWGEYQMSRIDSSPDPHPLLLHSRDSEANVMDGGTFMLAESDPALQETLTSTNEVDPMEGEQTWPTEEELAEAEQSISSKPRTKRVPKGTSDYQAAWILESEEEEEEDDDDESRSNMDDGFAPVDNVSQDGYECEDDNEEEYEMTVTDAEGVNYDDKIDYGAEIDALQKLKNAREDAMFPDEVDTPMDMPASIRFQKFRGLQSFRTSPWDPNENLPVDYSRIFQFENFRHTKKRVMNEEKQGALPGWYVVVHIADVPRHLYDNHVSSHSPLAVFGLLIHEQKMSVINVVIKSHSLGHLRPIKSKERLIFHIGYRRFANAPIFSEHSTGNKHKLFRYFQPGSTVVATMFAPITFPPASVMVFRERPDGAQDLVATGSLLSVDPKRIVTKRVVLSGHPFKINRKTAVVRYMFFNRDDVLWFKPVELRTKWGRRGHIKEPLGTHGHMKCQFDGQLKSQDTVLLNLYKRVFPKWTFDPYVARPPPLYTFRSSHDMEERTSGEENTGEQPCQKKAKTVKFHSARL</sequence>
<evidence type="ECO:0000256" key="2">
    <source>
        <dbReference type="ARBA" id="ARBA00022517"/>
    </source>
</evidence>
<dbReference type="AlphaFoldDB" id="A0AAW0WKC5"/>
<dbReference type="EMBL" id="JARKIK010000056">
    <property type="protein sequence ID" value="KAK8732550.1"/>
    <property type="molecule type" value="Genomic_DNA"/>
</dbReference>
<dbReference type="InterPro" id="IPR030387">
    <property type="entry name" value="G_Bms1/Tsr1_dom"/>
</dbReference>
<evidence type="ECO:0000313" key="9">
    <source>
        <dbReference type="EMBL" id="KAK8732551.1"/>
    </source>
</evidence>
<dbReference type="GO" id="GO:0000479">
    <property type="term" value="P:endonucleolytic cleavage of tricistronic rRNA transcript (SSU-rRNA, 5.8S rRNA, LSU-rRNA)"/>
    <property type="evidence" value="ECO:0007669"/>
    <property type="project" value="TreeGrafter"/>
</dbReference>
<dbReference type="Pfam" id="PF04950">
    <property type="entry name" value="RIBIOP_C"/>
    <property type="match status" value="1"/>
</dbReference>
<keyword evidence="3" id="KW-0539">Nucleus</keyword>
<dbReference type="SMART" id="SM00785">
    <property type="entry name" value="AARP2CN"/>
    <property type="match status" value="1"/>
</dbReference>
<dbReference type="Pfam" id="PF22298">
    <property type="entry name" value="Tsr1_G-like"/>
    <property type="match status" value="1"/>
</dbReference>
<dbReference type="InterPro" id="IPR039761">
    <property type="entry name" value="Bms1/Tsr1"/>
</dbReference>
<keyword evidence="10" id="KW-1185">Reference proteome</keyword>
<comment type="caution">
    <text evidence="9">The sequence shown here is derived from an EMBL/GenBank/DDBJ whole genome shotgun (WGS) entry which is preliminary data.</text>
</comment>
<dbReference type="GO" id="GO:0030688">
    <property type="term" value="C:preribosome, small subunit precursor"/>
    <property type="evidence" value="ECO:0007669"/>
    <property type="project" value="TreeGrafter"/>
</dbReference>
<dbReference type="PANTHER" id="PTHR12858:SF1">
    <property type="entry name" value="PRE-RRNA-PROCESSING PROTEIN TSR1 HOMOLOG"/>
    <property type="match status" value="1"/>
</dbReference>
<protein>
    <recommendedName>
        <fullName evidence="6">Pre-rRNA-processing protein TSR1 homolog</fullName>
    </recommendedName>
</protein>
<dbReference type="EMBL" id="JARKIK010000056">
    <property type="protein sequence ID" value="KAK8732551.1"/>
    <property type="molecule type" value="Genomic_DNA"/>
</dbReference>
<proteinExistence type="inferred from homology"/>
<organism evidence="9 10">
    <name type="scientific">Cherax quadricarinatus</name>
    <name type="common">Australian red claw crayfish</name>
    <dbReference type="NCBI Taxonomy" id="27406"/>
    <lineage>
        <taxon>Eukaryota</taxon>
        <taxon>Metazoa</taxon>
        <taxon>Ecdysozoa</taxon>
        <taxon>Arthropoda</taxon>
        <taxon>Crustacea</taxon>
        <taxon>Multicrustacea</taxon>
        <taxon>Malacostraca</taxon>
        <taxon>Eumalacostraca</taxon>
        <taxon>Eucarida</taxon>
        <taxon>Decapoda</taxon>
        <taxon>Pleocyemata</taxon>
        <taxon>Astacidea</taxon>
        <taxon>Parastacoidea</taxon>
        <taxon>Parastacidae</taxon>
        <taxon>Cherax</taxon>
    </lineage>
</organism>
<dbReference type="GO" id="GO:0034511">
    <property type="term" value="F:U3 snoRNA binding"/>
    <property type="evidence" value="ECO:0007669"/>
    <property type="project" value="TreeGrafter"/>
</dbReference>
<dbReference type="GO" id="GO:0000462">
    <property type="term" value="P:maturation of SSU-rRNA from tricistronic rRNA transcript (SSU-rRNA, 5.8S rRNA, LSU-rRNA)"/>
    <property type="evidence" value="ECO:0007669"/>
    <property type="project" value="TreeGrafter"/>
</dbReference>
<reference evidence="9 10" key="1">
    <citation type="journal article" date="2024" name="BMC Genomics">
        <title>Genome assembly of redclaw crayfish (Cherax quadricarinatus) provides insights into its immune adaptation and hypoxia tolerance.</title>
        <authorList>
            <person name="Liu Z."/>
            <person name="Zheng J."/>
            <person name="Li H."/>
            <person name="Fang K."/>
            <person name="Wang S."/>
            <person name="He J."/>
            <person name="Zhou D."/>
            <person name="Weng S."/>
            <person name="Chi M."/>
            <person name="Gu Z."/>
            <person name="He J."/>
            <person name="Li F."/>
            <person name="Wang M."/>
        </authorList>
    </citation>
    <scope>NUCLEOTIDE SEQUENCE [LARGE SCALE GENOMIC DNA]</scope>
    <source>
        <strain evidence="9">ZL_2023a</strain>
    </source>
</reference>
<evidence type="ECO:0000256" key="4">
    <source>
        <dbReference type="ARBA" id="ARBA00037087"/>
    </source>
</evidence>
<comment type="subcellular location">
    <subcellularLocation>
        <location evidence="1">Nucleus</location>
        <location evidence="1">Nucleolus</location>
    </subcellularLocation>
</comment>
<dbReference type="EMBL" id="JARKIK010000056">
    <property type="protein sequence ID" value="KAK8732548.1"/>
    <property type="molecule type" value="Genomic_DNA"/>
</dbReference>
<evidence type="ECO:0000256" key="1">
    <source>
        <dbReference type="ARBA" id="ARBA00004604"/>
    </source>
</evidence>
<evidence type="ECO:0000256" key="5">
    <source>
        <dbReference type="ARBA" id="ARBA00038288"/>
    </source>
</evidence>
<dbReference type="PANTHER" id="PTHR12858">
    <property type="entry name" value="RIBOSOME BIOGENESIS PROTEIN"/>
    <property type="match status" value="1"/>
</dbReference>
<evidence type="ECO:0000256" key="7">
    <source>
        <dbReference type="SAM" id="MobiDB-lite"/>
    </source>
</evidence>
<evidence type="ECO:0000256" key="3">
    <source>
        <dbReference type="ARBA" id="ARBA00023242"/>
    </source>
</evidence>
<evidence type="ECO:0000259" key="8">
    <source>
        <dbReference type="PROSITE" id="PS51714"/>
    </source>
</evidence>
<dbReference type="GO" id="GO:0003924">
    <property type="term" value="F:GTPase activity"/>
    <property type="evidence" value="ECO:0007669"/>
    <property type="project" value="TreeGrafter"/>
</dbReference>
<dbReference type="Proteomes" id="UP001445076">
    <property type="component" value="Unassembled WGS sequence"/>
</dbReference>